<dbReference type="Gene3D" id="1.10.720.30">
    <property type="entry name" value="SAP domain"/>
    <property type="match status" value="1"/>
</dbReference>
<evidence type="ECO:0000259" key="2">
    <source>
        <dbReference type="PROSITE" id="PS50800"/>
    </source>
</evidence>
<feature type="domain" description="SAP" evidence="2">
    <location>
        <begin position="38"/>
        <end position="72"/>
    </location>
</feature>
<evidence type="ECO:0000256" key="1">
    <source>
        <dbReference type="SAM" id="MobiDB-lite"/>
    </source>
</evidence>
<keyword evidence="4" id="KW-1185">Reference proteome</keyword>
<dbReference type="KEGG" id="acan:ACA1_383080"/>
<protein>
    <submittedName>
        <fullName evidence="3">SAP domain containing protein</fullName>
    </submittedName>
</protein>
<sequence length="293" mass="33357">MSRLAARTAHNKNNNKKESSLADSKPALEKGVSVEEVFKWYIVTELRDFLRKNGLPVSGRKADLVERVVGHLHSGSRGSSSSNDESSEDEEKSESESESEGEESNDEDEASEGDEDEEEEDRGDAYVEKVGFERTLQQIAKAAGFEPEPLLMLDISQFETKLQARLGSYARLPDELWQLYRFSNGFCWGEKDLQVFPLAVSCREDIFGADEEDTDLRRDYSPYHHPAWIPFACRGEYDHFLINVNAESESYGQVKSWSDMDAYAKFVAPSVQSLLTRLLKGAPQRRRKGRRRR</sequence>
<dbReference type="InterPro" id="IPR003034">
    <property type="entry name" value="SAP_dom"/>
</dbReference>
<reference evidence="3 4" key="1">
    <citation type="journal article" date="2013" name="Genome Biol.">
        <title>Genome of Acanthamoeba castellanii highlights extensive lateral gene transfer and early evolution of tyrosine kinase signaling.</title>
        <authorList>
            <person name="Clarke M."/>
            <person name="Lohan A.J."/>
            <person name="Liu B."/>
            <person name="Lagkouvardos I."/>
            <person name="Roy S."/>
            <person name="Zafar N."/>
            <person name="Bertelli C."/>
            <person name="Schilde C."/>
            <person name="Kianianmomeni A."/>
            <person name="Burglin T.R."/>
            <person name="Frech C."/>
            <person name="Turcotte B."/>
            <person name="Kopec K.O."/>
            <person name="Synnott J.M."/>
            <person name="Choo C."/>
            <person name="Paponov I."/>
            <person name="Finkler A."/>
            <person name="Soon Heng Tan C."/>
            <person name="Hutchins A.P."/>
            <person name="Weinmeier T."/>
            <person name="Rattei T."/>
            <person name="Chu J.S."/>
            <person name="Gimenez G."/>
            <person name="Irimia M."/>
            <person name="Rigden D.J."/>
            <person name="Fitzpatrick D.A."/>
            <person name="Lorenzo-Morales J."/>
            <person name="Bateman A."/>
            <person name="Chiu C.H."/>
            <person name="Tang P."/>
            <person name="Hegemann P."/>
            <person name="Fromm H."/>
            <person name="Raoult D."/>
            <person name="Greub G."/>
            <person name="Miranda-Saavedra D."/>
            <person name="Chen N."/>
            <person name="Nash P."/>
            <person name="Ginger M.L."/>
            <person name="Horn M."/>
            <person name="Schaap P."/>
            <person name="Caler L."/>
            <person name="Loftus B."/>
        </authorList>
    </citation>
    <scope>NUCLEOTIDE SEQUENCE [LARGE SCALE GENOMIC DNA]</scope>
    <source>
        <strain evidence="3 4">Neff</strain>
    </source>
</reference>
<dbReference type="Pfam" id="PF02037">
    <property type="entry name" value="SAP"/>
    <property type="match status" value="1"/>
</dbReference>
<dbReference type="SMART" id="SM00513">
    <property type="entry name" value="SAP"/>
    <property type="match status" value="1"/>
</dbReference>
<name>L8GV34_ACACF</name>
<evidence type="ECO:0000313" key="3">
    <source>
        <dbReference type="EMBL" id="ELR16797.1"/>
    </source>
</evidence>
<dbReference type="AlphaFoldDB" id="L8GV34"/>
<feature type="compositionally biased region" description="Low complexity" evidence="1">
    <location>
        <begin position="75"/>
        <end position="84"/>
    </location>
</feature>
<feature type="compositionally biased region" description="Basic and acidic residues" evidence="1">
    <location>
        <begin position="15"/>
        <end position="28"/>
    </location>
</feature>
<proteinExistence type="predicted"/>
<dbReference type="RefSeq" id="XP_004338810.1">
    <property type="nucleotide sequence ID" value="XM_004338762.1"/>
</dbReference>
<dbReference type="InterPro" id="IPR036361">
    <property type="entry name" value="SAP_dom_sf"/>
</dbReference>
<accession>L8GV34</accession>
<gene>
    <name evidence="3" type="ORF">ACA1_383080</name>
</gene>
<evidence type="ECO:0000313" key="4">
    <source>
        <dbReference type="Proteomes" id="UP000011083"/>
    </source>
</evidence>
<feature type="region of interest" description="Disordered" evidence="1">
    <location>
        <begin position="1"/>
        <end position="28"/>
    </location>
</feature>
<dbReference type="Proteomes" id="UP000011083">
    <property type="component" value="Unassembled WGS sequence"/>
</dbReference>
<dbReference type="SUPFAM" id="SSF68906">
    <property type="entry name" value="SAP domain"/>
    <property type="match status" value="1"/>
</dbReference>
<dbReference type="VEuPathDB" id="AmoebaDB:ACA1_383080"/>
<feature type="region of interest" description="Disordered" evidence="1">
    <location>
        <begin position="71"/>
        <end position="123"/>
    </location>
</feature>
<dbReference type="OrthoDB" id="445357at2759"/>
<dbReference type="PROSITE" id="PS50800">
    <property type="entry name" value="SAP"/>
    <property type="match status" value="1"/>
</dbReference>
<dbReference type="GeneID" id="14917516"/>
<dbReference type="EMBL" id="KB007982">
    <property type="protein sequence ID" value="ELR16797.1"/>
    <property type="molecule type" value="Genomic_DNA"/>
</dbReference>
<organism evidence="3 4">
    <name type="scientific">Acanthamoeba castellanii (strain ATCC 30010 / Neff)</name>
    <dbReference type="NCBI Taxonomy" id="1257118"/>
    <lineage>
        <taxon>Eukaryota</taxon>
        <taxon>Amoebozoa</taxon>
        <taxon>Discosea</taxon>
        <taxon>Longamoebia</taxon>
        <taxon>Centramoebida</taxon>
        <taxon>Acanthamoebidae</taxon>
        <taxon>Acanthamoeba</taxon>
    </lineage>
</organism>
<feature type="compositionally biased region" description="Acidic residues" evidence="1">
    <location>
        <begin position="85"/>
        <end position="122"/>
    </location>
</feature>